<keyword evidence="3" id="KW-1185">Reference proteome</keyword>
<feature type="region of interest" description="Disordered" evidence="1">
    <location>
        <begin position="1"/>
        <end position="25"/>
    </location>
</feature>
<proteinExistence type="predicted"/>
<feature type="region of interest" description="Disordered" evidence="1">
    <location>
        <begin position="507"/>
        <end position="571"/>
    </location>
</feature>
<sequence length="571" mass="58693">MSAEPQRAHPAPHTSAPHRSTPHEPPLYEVLLGLTRASPDGLPPRSGFRRLRPAAPVPVGAGATPWASAQLAVRAVFEAWSGDFAVLAGELERLRLPERCARLVASAAAALPVADPAAARAAGRLLAAQGRSLPAVAAGIALLGRFGTAADVPLLSLLGTANALHAPAVAALERLEEAAGPAGPDGRAAAVLHLTVRGERATVGPLLRVLRSADHRVRRKALLGLPADLPTVDPADARRILEAFDAAALLDAFPHDTLLVAATGRLLVRTAAACDPADLLACRAAPGLYARVVGRAGTLVPRFEHVALLLSLAHDLDSGTAALLPGHSPVRRSALLAELGRVLAEPAWTAVVAAIGRRPGAAARTGWVRRAGHRLFEAPAPAGRFRIAVVEPDPARPGRSEARLLVDGLPLVPRLFPHGPTLGPAELLDGGPPSGGGPLRASREPQAVRLAEASCGEACCGALWVTVRRVAGEVRWSDFRHHEHAAPLPGVAALRFDARDYDAELARAGRHDDDGGDRLGGGGPGRGVPAAGAGPVADPGGGAVHGDGVGARRDPRPALGPPGHPAPLPDR</sequence>
<dbReference type="eggNOG" id="ENOG5032XUD">
    <property type="taxonomic scope" value="Bacteria"/>
</dbReference>
<organism evidence="2 3">
    <name type="scientific">Kitasatospora setae (strain ATCC 33774 / DSM 43861 / JCM 3304 / KCC A-0304 / NBRC 14216 / KM-6054)</name>
    <name type="common">Streptomyces setae</name>
    <dbReference type="NCBI Taxonomy" id="452652"/>
    <lineage>
        <taxon>Bacteria</taxon>
        <taxon>Bacillati</taxon>
        <taxon>Actinomycetota</taxon>
        <taxon>Actinomycetes</taxon>
        <taxon>Kitasatosporales</taxon>
        <taxon>Streptomycetaceae</taxon>
        <taxon>Kitasatospora</taxon>
    </lineage>
</organism>
<evidence type="ECO:0000256" key="1">
    <source>
        <dbReference type="SAM" id="MobiDB-lite"/>
    </source>
</evidence>
<reference evidence="2 3" key="1">
    <citation type="journal article" date="2010" name="DNA Res.">
        <title>Genome sequence of Kitasatospora setae NBRC 14216T: an evolutionary snapshot of the family Streptomycetaceae.</title>
        <authorList>
            <person name="Ichikawa N."/>
            <person name="Oguchi A."/>
            <person name="Ikeda H."/>
            <person name="Ishikawa J."/>
            <person name="Kitani S."/>
            <person name="Watanabe Y."/>
            <person name="Nakamura S."/>
            <person name="Katano Y."/>
            <person name="Kishi E."/>
            <person name="Sasagawa M."/>
            <person name="Ankai A."/>
            <person name="Fukui S."/>
            <person name="Hashimoto Y."/>
            <person name="Kamata S."/>
            <person name="Otoguro M."/>
            <person name="Tanikawa S."/>
            <person name="Nihira T."/>
            <person name="Horinouchi S."/>
            <person name="Ohnishi Y."/>
            <person name="Hayakawa M."/>
            <person name="Kuzuyama T."/>
            <person name="Arisawa A."/>
            <person name="Nomoto F."/>
            <person name="Miura H."/>
            <person name="Takahashi Y."/>
            <person name="Fujita N."/>
        </authorList>
    </citation>
    <scope>NUCLEOTIDE SEQUENCE [LARGE SCALE GENOMIC DNA]</scope>
    <source>
        <strain evidence="3">ATCC 33774 / DSM 43861 / JCM 3304 / KCC A-0304 / NBRC 14216 / KM-6054</strain>
    </source>
</reference>
<evidence type="ECO:0000313" key="3">
    <source>
        <dbReference type="Proteomes" id="UP000007076"/>
    </source>
</evidence>
<feature type="region of interest" description="Disordered" evidence="1">
    <location>
        <begin position="422"/>
        <end position="443"/>
    </location>
</feature>
<dbReference type="KEGG" id="ksk:KSE_11220"/>
<feature type="compositionally biased region" description="Basic and acidic residues" evidence="1">
    <location>
        <begin position="507"/>
        <end position="517"/>
    </location>
</feature>
<gene>
    <name evidence="2" type="ordered locus">KSE_11220</name>
</gene>
<protein>
    <submittedName>
        <fullName evidence="2">Uncharacterized protein</fullName>
    </submittedName>
</protein>
<dbReference type="EMBL" id="AP010968">
    <property type="protein sequence ID" value="BAJ26956.1"/>
    <property type="molecule type" value="Genomic_DNA"/>
</dbReference>
<evidence type="ECO:0000313" key="2">
    <source>
        <dbReference type="EMBL" id="BAJ26956.1"/>
    </source>
</evidence>
<dbReference type="Proteomes" id="UP000007076">
    <property type="component" value="Chromosome"/>
</dbReference>
<feature type="compositionally biased region" description="Pro residues" evidence="1">
    <location>
        <begin position="558"/>
        <end position="571"/>
    </location>
</feature>
<feature type="compositionally biased region" description="Low complexity" evidence="1">
    <location>
        <begin position="527"/>
        <end position="538"/>
    </location>
</feature>
<dbReference type="HOGENOM" id="CLU_423842_0_0_11"/>
<dbReference type="PATRIC" id="fig|452652.3.peg.1118"/>
<name>E4N6X5_KITSK</name>
<feature type="compositionally biased region" description="Gly residues" evidence="1">
    <location>
        <begin position="539"/>
        <end position="549"/>
    </location>
</feature>
<accession>E4N6X5</accession>
<dbReference type="STRING" id="452652.KSE_11220"/>
<dbReference type="AlphaFoldDB" id="E4N6X5"/>